<reference evidence="2 3" key="1">
    <citation type="submission" date="2021-01" db="EMBL/GenBank/DDBJ databases">
        <title>WGS of actinomycetes isolated from Thailand.</title>
        <authorList>
            <person name="Thawai C."/>
        </authorList>
    </citation>
    <scope>NUCLEOTIDE SEQUENCE [LARGE SCALE GENOMIC DNA]</scope>
    <source>
        <strain evidence="2 3">CH5-8</strain>
    </source>
</reference>
<proteinExistence type="predicted"/>
<evidence type="ECO:0000256" key="1">
    <source>
        <dbReference type="SAM" id="Phobius"/>
    </source>
</evidence>
<dbReference type="RefSeq" id="WP_201813589.1">
    <property type="nucleotide sequence ID" value="NZ_JAERRH010000001.1"/>
</dbReference>
<keyword evidence="1" id="KW-0472">Membrane</keyword>
<evidence type="ECO:0000313" key="3">
    <source>
        <dbReference type="Proteomes" id="UP000621386"/>
    </source>
</evidence>
<keyword evidence="1" id="KW-0812">Transmembrane</keyword>
<name>A0ABS1NTC1_9ACTN</name>
<evidence type="ECO:0000313" key="2">
    <source>
        <dbReference type="EMBL" id="MBL1103117.1"/>
    </source>
</evidence>
<accession>A0ABS1NTC1</accession>
<dbReference type="EMBL" id="JAERRH010000001">
    <property type="protein sequence ID" value="MBL1103117.1"/>
    <property type="molecule type" value="Genomic_DNA"/>
</dbReference>
<keyword evidence="1" id="KW-1133">Transmembrane helix</keyword>
<comment type="caution">
    <text evidence="2">The sequence shown here is derived from an EMBL/GenBank/DDBJ whole genome shotgun (WGS) entry which is preliminary data.</text>
</comment>
<dbReference type="Proteomes" id="UP000621386">
    <property type="component" value="Unassembled WGS sequence"/>
</dbReference>
<feature type="transmembrane region" description="Helical" evidence="1">
    <location>
        <begin position="12"/>
        <end position="34"/>
    </location>
</feature>
<sequence>MTGRHRMPEPDGVTAGASLLGAGVVGLGLVASIVTSETRTAPATAAYSAPDAEPSATVLTAAHLDAQHACRCGPRATP</sequence>
<keyword evidence="3" id="KW-1185">Reference proteome</keyword>
<gene>
    <name evidence="2" type="ORF">JK361_00560</name>
</gene>
<protein>
    <submittedName>
        <fullName evidence="2">Uncharacterized protein</fullName>
    </submittedName>
</protein>
<organism evidence="2 3">
    <name type="scientific">Streptomyces musisoli</name>
    <dbReference type="NCBI Taxonomy" id="2802280"/>
    <lineage>
        <taxon>Bacteria</taxon>
        <taxon>Bacillati</taxon>
        <taxon>Actinomycetota</taxon>
        <taxon>Actinomycetes</taxon>
        <taxon>Kitasatosporales</taxon>
        <taxon>Streptomycetaceae</taxon>
        <taxon>Streptomyces</taxon>
    </lineage>
</organism>